<evidence type="ECO:0000313" key="2">
    <source>
        <dbReference type="EMBL" id="EDO64455.1"/>
    </source>
</evidence>
<sequence length="75" mass="8334">LVLYSERERNSSVASAKCDDHQARSVLLPPRLSRTLPVASRALVEAPKPSKHKPLSASKRRWPPKPRTSPSLPAR</sequence>
<comment type="caution">
    <text evidence="2">The sequence shown here is derived from an EMBL/GenBank/DDBJ whole genome shotgun (WGS) entry which is preliminary data.</text>
</comment>
<feature type="region of interest" description="Disordered" evidence="1">
    <location>
        <begin position="40"/>
        <end position="75"/>
    </location>
</feature>
<reference evidence="2" key="4">
    <citation type="journal article" date="2007" name="Genome Biol.">
        <title>Update of the Anopheles gambiae PEST genome assembly.</title>
        <authorList>
            <person name="Sharakhova M.V."/>
            <person name="Hammond M.P."/>
            <person name="Lobo N.F."/>
            <person name="Krzywinski J."/>
            <person name="Unger M.F."/>
            <person name="Hillenmeyer M.E."/>
            <person name="Bruggner R.V."/>
            <person name="Birney E."/>
            <person name="Collins F.H."/>
        </authorList>
    </citation>
    <scope>NUCLEOTIDE SEQUENCE</scope>
    <source>
        <strain evidence="2">PEST</strain>
    </source>
</reference>
<proteinExistence type="predicted"/>
<reference evidence="2" key="2">
    <citation type="submission" date="2002-03" db="EMBL/GenBank/DDBJ databases">
        <authorList>
            <consortium name="The Anopheles Genome Sequencing Consortium"/>
        </authorList>
    </citation>
    <scope>NUCLEOTIDE SEQUENCE</scope>
    <source>
        <strain evidence="2">PEST</strain>
    </source>
</reference>
<gene>
    <name evidence="2" type="ORF">AgaP_AGAP011335</name>
</gene>
<organism evidence="2">
    <name type="scientific">Anopheles gambiae</name>
    <name type="common">African malaria mosquito</name>
    <dbReference type="NCBI Taxonomy" id="7165"/>
    <lineage>
        <taxon>Eukaryota</taxon>
        <taxon>Metazoa</taxon>
        <taxon>Ecdysozoa</taxon>
        <taxon>Arthropoda</taxon>
        <taxon>Hexapoda</taxon>
        <taxon>Insecta</taxon>
        <taxon>Pterygota</taxon>
        <taxon>Neoptera</taxon>
        <taxon>Endopterygota</taxon>
        <taxon>Diptera</taxon>
        <taxon>Nematocera</taxon>
        <taxon>Culicoidea</taxon>
        <taxon>Culicidae</taxon>
        <taxon>Anophelinae</taxon>
        <taxon>Anopheles</taxon>
    </lineage>
</organism>
<reference evidence="2" key="1">
    <citation type="journal article" date="2002" name="Science">
        <title>The genome sequence of the malaria mosquito Anopheles gambiae.</title>
        <authorList>
            <person name="Holt R.A."/>
            <person name="Subramanian G.M."/>
            <person name="Halpern A."/>
            <person name="Sutton G.G."/>
            <person name="Charlab R."/>
            <person name="Nusskern D.R."/>
            <person name="Wincker P."/>
            <person name="Clark A.G."/>
            <person name="Ribeiro J.M."/>
            <person name="Wides R."/>
            <person name="Salzberg S.L."/>
            <person name="Loftus B."/>
            <person name="Yandell M."/>
            <person name="Majoros W.H."/>
            <person name="Rusch D.B."/>
            <person name="Lai Z."/>
            <person name="Kraft C.L."/>
            <person name="Abril J.F."/>
            <person name="Anthouard V."/>
            <person name="Arensburger P."/>
            <person name="Atkinson P.W."/>
            <person name="Baden H."/>
            <person name="de Berardinis V."/>
            <person name="Baldwin D."/>
            <person name="Benes V."/>
            <person name="Biedler J."/>
            <person name="Blass C."/>
            <person name="Bolanos R."/>
            <person name="Boscus D."/>
            <person name="Barnstead M."/>
            <person name="Cai S."/>
            <person name="Center A."/>
            <person name="Chaturverdi K."/>
            <person name="Christophides G.K."/>
            <person name="Chrystal M.A."/>
            <person name="Clamp M."/>
            <person name="Cravchik A."/>
            <person name="Curwen V."/>
            <person name="Dana A."/>
            <person name="Delcher A."/>
            <person name="Dew I."/>
            <person name="Evans C.A."/>
            <person name="Flanigan M."/>
            <person name="Grundschober-Freimoser A."/>
            <person name="Friedli L."/>
            <person name="Gu Z."/>
            <person name="Guan P."/>
            <person name="Guigo R."/>
            <person name="Hillenmeyer M.E."/>
            <person name="Hladun S.L."/>
            <person name="Hogan J.R."/>
            <person name="Hong Y.S."/>
            <person name="Hoover J."/>
            <person name="Jaillon O."/>
            <person name="Ke Z."/>
            <person name="Kodira C."/>
            <person name="Kokoza E."/>
            <person name="Koutsos A."/>
            <person name="Letunic I."/>
            <person name="Levitsky A."/>
            <person name="Liang Y."/>
            <person name="Lin J.J."/>
            <person name="Lobo N.F."/>
            <person name="Lopez J.R."/>
            <person name="Malek J.A."/>
            <person name="McIntosh T.C."/>
            <person name="Meister S."/>
            <person name="Miller J."/>
            <person name="Mobarry C."/>
            <person name="Mongin E."/>
            <person name="Murphy S.D."/>
            <person name="O'Brochta D.A."/>
            <person name="Pfannkoch C."/>
            <person name="Qi R."/>
            <person name="Regier M.A."/>
            <person name="Remington K."/>
            <person name="Shao H."/>
            <person name="Sharakhova M.V."/>
            <person name="Sitter C.D."/>
            <person name="Shetty J."/>
            <person name="Smith T.J."/>
            <person name="Strong R."/>
            <person name="Sun J."/>
            <person name="Thomasova D."/>
            <person name="Ton L.Q."/>
            <person name="Topalis P."/>
            <person name="Tu Z."/>
            <person name="Unger M.F."/>
            <person name="Walenz B."/>
            <person name="Wang A."/>
            <person name="Wang J."/>
            <person name="Wang M."/>
            <person name="Wang X."/>
            <person name="Woodford K.J."/>
            <person name="Wortman J.R."/>
            <person name="Wu M."/>
            <person name="Yao A."/>
            <person name="Zdobnov E.M."/>
            <person name="Zhang H."/>
            <person name="Zhao Q."/>
            <person name="Zhao S."/>
            <person name="Zhu S.C."/>
            <person name="Zhimulev I."/>
            <person name="Coluzzi M."/>
            <person name="della Torre A."/>
            <person name="Roth C.W."/>
            <person name="Louis C."/>
            <person name="Kalush F."/>
            <person name="Mural R.J."/>
            <person name="Myers E.W."/>
            <person name="Adams M.D."/>
            <person name="Smith H.O."/>
            <person name="Broder S."/>
            <person name="Gardner M.J."/>
            <person name="Fraser C.M."/>
            <person name="Birney E."/>
            <person name="Bork P."/>
            <person name="Brey P.T."/>
            <person name="Venter J.C."/>
            <person name="Weissenbach J."/>
            <person name="Kafatos F.C."/>
            <person name="Collins F.H."/>
            <person name="Hoffman S.L."/>
        </authorList>
    </citation>
    <scope>NUCLEOTIDE SEQUENCE [LARGE SCALE GENOMIC DNA]</scope>
    <source>
        <strain evidence="2">PEST</strain>
    </source>
</reference>
<name>A7US52_ANOGA</name>
<dbReference type="AlphaFoldDB" id="A7US52"/>
<dbReference type="EMBL" id="AAAB01008816">
    <property type="protein sequence ID" value="EDO64455.1"/>
    <property type="molecule type" value="Genomic_DNA"/>
</dbReference>
<feature type="compositionally biased region" description="Basic residues" evidence="1">
    <location>
        <begin position="49"/>
        <end position="64"/>
    </location>
</feature>
<feature type="non-terminal residue" evidence="2">
    <location>
        <position position="1"/>
    </location>
</feature>
<protein>
    <submittedName>
        <fullName evidence="2">AGAP011335-PA</fullName>
    </submittedName>
</protein>
<evidence type="ECO:0000256" key="1">
    <source>
        <dbReference type="SAM" id="MobiDB-lite"/>
    </source>
</evidence>
<feature type="non-terminal residue" evidence="2">
    <location>
        <position position="75"/>
    </location>
</feature>
<reference evidence="2" key="3">
    <citation type="journal article" date="2004" name="Trends Parasitol.">
        <title>The Anopheles gambiae genome: an update.</title>
        <authorList>
            <person name="Mongin E."/>
            <person name="Louis C."/>
            <person name="Holt R.A."/>
            <person name="Birney E."/>
            <person name="Collins F.H."/>
        </authorList>
    </citation>
    <scope>NUCLEOTIDE SEQUENCE</scope>
    <source>
        <strain evidence="2">PEST</strain>
    </source>
</reference>
<reference evidence="2" key="5">
    <citation type="submission" date="2011-05" db="EMBL/GenBank/DDBJ databases">
        <authorList>
            <consortium name="VectorBase"/>
        </authorList>
    </citation>
    <scope>NUCLEOTIDE SEQUENCE</scope>
    <source>
        <strain evidence="2">PEST</strain>
    </source>
</reference>
<accession>A7US52</accession>